<sequence>MSIFDKINKRLSDNLYRHGHYLTAPHAKDHDKIVEMVDDLMEFVKEDAKKDVRGKVINLIRRHKRHDVEI</sequence>
<dbReference type="AlphaFoldDB" id="A0AAC9FDQ2"/>
<keyword evidence="4" id="KW-1185">Reference proteome</keyword>
<dbReference type="Proteomes" id="UP000075755">
    <property type="component" value="Chromosome"/>
</dbReference>
<gene>
    <name evidence="1" type="ORF">AA2016_3226</name>
    <name evidence="2" type="ORF">FHS67_002937</name>
</gene>
<proteinExistence type="predicted"/>
<evidence type="ECO:0000313" key="2">
    <source>
        <dbReference type="EMBL" id="MBB3706611.1"/>
    </source>
</evidence>
<dbReference type="KEGG" id="aak:AA2016_3226"/>
<evidence type="ECO:0000313" key="4">
    <source>
        <dbReference type="Proteomes" id="UP000577697"/>
    </source>
</evidence>
<name>A0AAC9FDQ2_AMIAI</name>
<dbReference type="EMBL" id="CP015005">
    <property type="protein sequence ID" value="AMS42148.1"/>
    <property type="molecule type" value="Genomic_DNA"/>
</dbReference>
<protein>
    <submittedName>
        <fullName evidence="2">Dissimilatory sulfite reductase (Desulfoviridin) alpha/beta subunit</fullName>
    </submittedName>
</protein>
<dbReference type="EMBL" id="JACICB010000010">
    <property type="protein sequence ID" value="MBB3706611.1"/>
    <property type="molecule type" value="Genomic_DNA"/>
</dbReference>
<dbReference type="RefSeq" id="WP_154384011.1">
    <property type="nucleotide sequence ID" value="NZ_CP015005.1"/>
</dbReference>
<evidence type="ECO:0000313" key="1">
    <source>
        <dbReference type="EMBL" id="AMS42148.1"/>
    </source>
</evidence>
<evidence type="ECO:0000313" key="3">
    <source>
        <dbReference type="Proteomes" id="UP000075755"/>
    </source>
</evidence>
<dbReference type="Proteomes" id="UP000577697">
    <property type="component" value="Unassembled WGS sequence"/>
</dbReference>
<organism evidence="1 3">
    <name type="scientific">Aminobacter aminovorans</name>
    <name type="common">Chelatobacter heintzii</name>
    <dbReference type="NCBI Taxonomy" id="83263"/>
    <lineage>
        <taxon>Bacteria</taxon>
        <taxon>Pseudomonadati</taxon>
        <taxon>Pseudomonadota</taxon>
        <taxon>Alphaproteobacteria</taxon>
        <taxon>Hyphomicrobiales</taxon>
        <taxon>Phyllobacteriaceae</taxon>
        <taxon>Aminobacter</taxon>
    </lineage>
</organism>
<accession>A0AAC9FDQ2</accession>
<reference evidence="2 4" key="2">
    <citation type="submission" date="2020-08" db="EMBL/GenBank/DDBJ databases">
        <title>Genomic Encyclopedia of Type Strains, Phase IV (KMG-IV): sequencing the most valuable type-strain genomes for metagenomic binning, comparative biology and taxonomic classification.</title>
        <authorList>
            <person name="Goeker M."/>
        </authorList>
    </citation>
    <scope>NUCLEOTIDE SEQUENCE [LARGE SCALE GENOMIC DNA]</scope>
    <source>
        <strain evidence="2 4">DSM 10368</strain>
    </source>
</reference>
<reference evidence="1 3" key="1">
    <citation type="submission" date="2016-03" db="EMBL/GenBank/DDBJ databases">
        <title>Complete genome of Aminobacter aminovorans KCTC 2477.</title>
        <authorList>
            <person name="Kim K.M."/>
        </authorList>
    </citation>
    <scope>NUCLEOTIDE SEQUENCE [LARGE SCALE GENOMIC DNA]</scope>
    <source>
        <strain evidence="1 3">KCTC 2477</strain>
    </source>
</reference>